<dbReference type="EMBL" id="CP002547">
    <property type="protein sequence ID" value="ADY55105.1"/>
    <property type="molecule type" value="Genomic_DNA"/>
</dbReference>
<dbReference type="eggNOG" id="ENOG50335Y4">
    <property type="taxonomic scope" value="Bacteria"/>
</dbReference>
<dbReference type="InterPro" id="IPR010982">
    <property type="entry name" value="Lambda_DNA-bd_dom_sf"/>
</dbReference>
<dbReference type="STRING" id="645991.Sgly_0748"/>
<name>F0T0P0_SYNGF</name>
<evidence type="ECO:0000313" key="2">
    <source>
        <dbReference type="Proteomes" id="UP000007488"/>
    </source>
</evidence>
<reference evidence="2" key="2">
    <citation type="submission" date="2011-02" db="EMBL/GenBank/DDBJ databases">
        <title>The complete genome of Syntrophobotulus glycolicus DSM 8271.</title>
        <authorList>
            <person name="Lucas S."/>
            <person name="Copeland A."/>
            <person name="Lapidus A."/>
            <person name="Bruce D."/>
            <person name="Goodwin L."/>
            <person name="Pitluck S."/>
            <person name="Kyrpides N."/>
            <person name="Mavromatis K."/>
            <person name="Pagani I."/>
            <person name="Ivanova N."/>
            <person name="Mikhailova N."/>
            <person name="Chertkov O."/>
            <person name="Held B."/>
            <person name="Detter J.C."/>
            <person name="Tapia R."/>
            <person name="Han C."/>
            <person name="Land M."/>
            <person name="Hauser L."/>
            <person name="Markowitz V."/>
            <person name="Cheng J.-F."/>
            <person name="Hugenholtz P."/>
            <person name="Woyke T."/>
            <person name="Wu D."/>
            <person name="Spring S."/>
            <person name="Schroeder M."/>
            <person name="Brambilla E."/>
            <person name="Klenk H.-P."/>
            <person name="Eisen J.A."/>
        </authorList>
    </citation>
    <scope>NUCLEOTIDE SEQUENCE [LARGE SCALE GENOMIC DNA]</scope>
    <source>
        <strain evidence="2">DSM 8271 / FlGlyR</strain>
    </source>
</reference>
<proteinExistence type="predicted"/>
<dbReference type="KEGG" id="sgy:Sgly_0748"/>
<dbReference type="SUPFAM" id="SSF47413">
    <property type="entry name" value="lambda repressor-like DNA-binding domains"/>
    <property type="match status" value="1"/>
</dbReference>
<dbReference type="AlphaFoldDB" id="F0T0P0"/>
<keyword evidence="2" id="KW-1185">Reference proteome</keyword>
<dbReference type="OrthoDB" id="2736986at2"/>
<gene>
    <name evidence="1" type="ordered locus">Sgly_0748</name>
</gene>
<accession>F0T0P0</accession>
<dbReference type="Proteomes" id="UP000007488">
    <property type="component" value="Chromosome"/>
</dbReference>
<dbReference type="GO" id="GO:0003677">
    <property type="term" value="F:DNA binding"/>
    <property type="evidence" value="ECO:0007669"/>
    <property type="project" value="InterPro"/>
</dbReference>
<organism evidence="1 2">
    <name type="scientific">Syntrophobotulus glycolicus (strain DSM 8271 / FlGlyR)</name>
    <dbReference type="NCBI Taxonomy" id="645991"/>
    <lineage>
        <taxon>Bacteria</taxon>
        <taxon>Bacillati</taxon>
        <taxon>Bacillota</taxon>
        <taxon>Clostridia</taxon>
        <taxon>Eubacteriales</taxon>
        <taxon>Desulfitobacteriaceae</taxon>
        <taxon>Syntrophobotulus</taxon>
    </lineage>
</organism>
<evidence type="ECO:0000313" key="1">
    <source>
        <dbReference type="EMBL" id="ADY55105.1"/>
    </source>
</evidence>
<reference evidence="1 2" key="1">
    <citation type="journal article" date="2011" name="Stand. Genomic Sci.">
        <title>Complete genome sequence of Syntrophobotulus glycolicus type strain (FlGlyR).</title>
        <authorList>
            <person name="Han C."/>
            <person name="Mwirichia R."/>
            <person name="Chertkov O."/>
            <person name="Held B."/>
            <person name="Lapidus A."/>
            <person name="Nolan M."/>
            <person name="Lucas S."/>
            <person name="Hammon N."/>
            <person name="Deshpande S."/>
            <person name="Cheng J.F."/>
            <person name="Tapia R."/>
            <person name="Goodwin L."/>
            <person name="Pitluck S."/>
            <person name="Huntemann M."/>
            <person name="Liolios K."/>
            <person name="Ivanova N."/>
            <person name="Pagani I."/>
            <person name="Mavromatis K."/>
            <person name="Ovchinikova G."/>
            <person name="Pati A."/>
            <person name="Chen A."/>
            <person name="Palaniappan K."/>
            <person name="Land M."/>
            <person name="Hauser L."/>
            <person name="Brambilla E.M."/>
            <person name="Rohde M."/>
            <person name="Spring S."/>
            <person name="Sikorski J."/>
            <person name="Goker M."/>
            <person name="Woyke T."/>
            <person name="Bristow J."/>
            <person name="Eisen J.A."/>
            <person name="Markowitz V."/>
            <person name="Hugenholtz P."/>
            <person name="Kyrpides N.C."/>
            <person name="Klenk H.P."/>
            <person name="Detter J.C."/>
        </authorList>
    </citation>
    <scope>NUCLEOTIDE SEQUENCE [LARGE SCALE GENOMIC DNA]</scope>
    <source>
        <strain evidence="2">DSM 8271 / FlGlyR</strain>
    </source>
</reference>
<dbReference type="HOGENOM" id="CLU_192101_0_0_9"/>
<protein>
    <submittedName>
        <fullName evidence="1">Phage regulatory protein</fullName>
    </submittedName>
</protein>
<dbReference type="RefSeq" id="WP_013623976.1">
    <property type="nucleotide sequence ID" value="NC_015172.1"/>
</dbReference>
<sequence length="65" mass="7652">MRLNELTPFGVKVKQRLLEERMTQAEFCEQHKIPTNRFSEILYGIRPGVKYREMIADILNIDEAA</sequence>